<comment type="caution">
    <text evidence="2">The sequence shown here is derived from an EMBL/GenBank/DDBJ whole genome shotgun (WGS) entry which is preliminary data.</text>
</comment>
<dbReference type="PANTHER" id="PTHR34980">
    <property type="entry name" value="INNER MEMBRANE PROTEIN-RELATED-RELATED"/>
    <property type="match status" value="1"/>
</dbReference>
<reference evidence="2 3" key="1">
    <citation type="submission" date="2018-03" db="EMBL/GenBank/DDBJ databases">
        <title>The draft genome of Sphingosinicella sp. GL-C-18.</title>
        <authorList>
            <person name="Liu L."/>
            <person name="Li L."/>
            <person name="Liang L."/>
            <person name="Zhang X."/>
            <person name="Wang T."/>
        </authorList>
    </citation>
    <scope>NUCLEOTIDE SEQUENCE [LARGE SCALE GENOMIC DNA]</scope>
    <source>
        <strain evidence="2 3">GL-C-18</strain>
    </source>
</reference>
<accession>A0A2P7QQX6</accession>
<dbReference type="OrthoDB" id="9812349at2"/>
<dbReference type="Proteomes" id="UP000241167">
    <property type="component" value="Unassembled WGS sequence"/>
</dbReference>
<feature type="transmembrane region" description="Helical" evidence="1">
    <location>
        <begin position="88"/>
        <end position="110"/>
    </location>
</feature>
<dbReference type="GO" id="GO:0005886">
    <property type="term" value="C:plasma membrane"/>
    <property type="evidence" value="ECO:0007669"/>
    <property type="project" value="TreeGrafter"/>
</dbReference>
<dbReference type="EMBL" id="PXYI01000003">
    <property type="protein sequence ID" value="PSJ40375.1"/>
    <property type="molecule type" value="Genomic_DNA"/>
</dbReference>
<keyword evidence="3" id="KW-1185">Reference proteome</keyword>
<feature type="transmembrane region" description="Helical" evidence="1">
    <location>
        <begin position="24"/>
        <end position="45"/>
    </location>
</feature>
<evidence type="ECO:0000313" key="3">
    <source>
        <dbReference type="Proteomes" id="UP000241167"/>
    </source>
</evidence>
<dbReference type="InterPro" id="IPR008523">
    <property type="entry name" value="DUF805"/>
</dbReference>
<organism evidence="2 3">
    <name type="scientific">Allosphingosinicella deserti</name>
    <dbReference type="NCBI Taxonomy" id="2116704"/>
    <lineage>
        <taxon>Bacteria</taxon>
        <taxon>Pseudomonadati</taxon>
        <taxon>Pseudomonadota</taxon>
        <taxon>Alphaproteobacteria</taxon>
        <taxon>Sphingomonadales</taxon>
        <taxon>Sphingomonadaceae</taxon>
        <taxon>Allosphingosinicella</taxon>
    </lineage>
</organism>
<gene>
    <name evidence="2" type="ORF">C7I55_08510</name>
</gene>
<keyword evidence="1" id="KW-1133">Transmembrane helix</keyword>
<evidence type="ECO:0000256" key="1">
    <source>
        <dbReference type="SAM" id="Phobius"/>
    </source>
</evidence>
<keyword evidence="1" id="KW-0812">Transmembrane</keyword>
<name>A0A2P7QQX6_9SPHN</name>
<feature type="transmembrane region" description="Helical" evidence="1">
    <location>
        <begin position="51"/>
        <end position="76"/>
    </location>
</feature>
<evidence type="ECO:0000313" key="2">
    <source>
        <dbReference type="EMBL" id="PSJ40375.1"/>
    </source>
</evidence>
<protein>
    <submittedName>
        <fullName evidence="2">DUF805 domain-containing protein</fullName>
    </submittedName>
</protein>
<dbReference type="AlphaFoldDB" id="A0A2P7QQX6"/>
<sequence>MLDIIIRPWLHAFTFQGRATRTEYWLFALQLVIVIACEFILLLGAAGSSGLAGIGIVGAIILIASFVFAFIANLTATVRRLHDQDKTGWFYLVQFIPMVGGLIFFVLTLWPGTPGENSYGYDPREGDYSGSMARVFS</sequence>
<dbReference type="RefSeq" id="WP_106512527.1">
    <property type="nucleotide sequence ID" value="NZ_PXYI01000003.1"/>
</dbReference>
<dbReference type="PANTHER" id="PTHR34980:SF2">
    <property type="entry name" value="INNER MEMBRANE PROTEIN YHAH-RELATED"/>
    <property type="match status" value="1"/>
</dbReference>
<proteinExistence type="predicted"/>
<dbReference type="Pfam" id="PF05656">
    <property type="entry name" value="DUF805"/>
    <property type="match status" value="1"/>
</dbReference>
<keyword evidence="1" id="KW-0472">Membrane</keyword>